<evidence type="ECO:0000313" key="3">
    <source>
        <dbReference type="Proteomes" id="UP000547674"/>
    </source>
</evidence>
<evidence type="ECO:0000256" key="1">
    <source>
        <dbReference type="SAM" id="SignalP"/>
    </source>
</evidence>
<dbReference type="AlphaFoldDB" id="A0A7Y2EAY1"/>
<comment type="caution">
    <text evidence="2">The sequence shown here is derived from an EMBL/GenBank/DDBJ whole genome shotgun (WGS) entry which is preliminary data.</text>
</comment>
<keyword evidence="1" id="KW-0732">Signal</keyword>
<accession>A0A7Y2EAY1</accession>
<sequence length="283" mass="31286">MMKIAKALTFAAFALVLSHPDPSWAILAQPDEAFLEEKAKAIDTMADTHRAAAQTTLGAYQAMADFMAFRQKALQELDKKQPLTTFNGIETQDRLDDNILRVLYPLVSAGVRAETEAPLEDDAIYFATIMGDPPPLGDSPVGFMALEYANLAIKTVNILAGDQAISEAAAKKLALRLSHQAFTLYQDTHNDPLAVNYADTFRQSSVIVRLRDPEDGSTYRIMAQKNKIAEGGKAMYTVYQLRSNGNYKDLTLEFPLRYISRLHQVSEKQKLTKKPKPTSGSGP</sequence>
<feature type="signal peptide" evidence="1">
    <location>
        <begin position="1"/>
        <end position="25"/>
    </location>
</feature>
<protein>
    <recommendedName>
        <fullName evidence="4">DUF4919 domain-containing protein</fullName>
    </recommendedName>
</protein>
<proteinExistence type="predicted"/>
<reference evidence="2 3" key="1">
    <citation type="submission" date="2020-03" db="EMBL/GenBank/DDBJ databases">
        <title>Metabolic flexibility allows generalist bacteria to become dominant in a frequently disturbed ecosystem.</title>
        <authorList>
            <person name="Chen Y.-J."/>
            <person name="Leung P.M."/>
            <person name="Bay S.K."/>
            <person name="Hugenholtz P."/>
            <person name="Kessler A.J."/>
            <person name="Shelley G."/>
            <person name="Waite D.W."/>
            <person name="Cook P.L."/>
            <person name="Greening C."/>
        </authorList>
    </citation>
    <scope>NUCLEOTIDE SEQUENCE [LARGE SCALE GENOMIC DNA]</scope>
    <source>
        <strain evidence="2">SS_bin_28</strain>
    </source>
</reference>
<dbReference type="EMBL" id="JABDJR010000301">
    <property type="protein sequence ID" value="NNF06615.1"/>
    <property type="molecule type" value="Genomic_DNA"/>
</dbReference>
<name>A0A7Y2EAY1_UNCEI</name>
<organism evidence="2 3">
    <name type="scientific">Eiseniibacteriota bacterium</name>
    <dbReference type="NCBI Taxonomy" id="2212470"/>
    <lineage>
        <taxon>Bacteria</taxon>
        <taxon>Candidatus Eiseniibacteriota</taxon>
    </lineage>
</organism>
<evidence type="ECO:0008006" key="4">
    <source>
        <dbReference type="Google" id="ProtNLM"/>
    </source>
</evidence>
<evidence type="ECO:0000313" key="2">
    <source>
        <dbReference type="EMBL" id="NNF06615.1"/>
    </source>
</evidence>
<gene>
    <name evidence="2" type="ORF">HKN21_07630</name>
</gene>
<dbReference type="Proteomes" id="UP000547674">
    <property type="component" value="Unassembled WGS sequence"/>
</dbReference>
<feature type="chain" id="PRO_5030565433" description="DUF4919 domain-containing protein" evidence="1">
    <location>
        <begin position="26"/>
        <end position="283"/>
    </location>
</feature>